<proteinExistence type="predicted"/>
<sequence length="1142" mass="120773">MADRSVDAPRVAHSAAATMEEVALCLFRLLRSPPLSLATLVRTGLLSEEDVDGRRTLTSAVPAYSPNTAAHDGEPQPFPTASAFTPRAAAGENAALPAAPPASPVPASAPAMSSAGDVSSPTRHNGRTITVLSPLGQHIEAAAQNLSPRPVRAIANAPGSPVTASALSVGSPTAATASTLRVARLSAEAVAHRLADLYAHHPPYALQEWLCAEATRLGCPTYQDPLSNDIIATAAALQQREELVDLYIHLYESTDPTRMVTAQGRKEEEDHAAVAWRRRLHLLMGCHHQRERHCPHRSLDGLPRSSVSRNVPLSTTQIAAAAAAEYRTSLLLPQQQSRSRSRSRKEASVGFNFVQQLLCNTPKRHRAKRHGHGDGYDASADDDTALDRPSVRTENTSDHGALKGATVTFVRRNADTAAAATTAKVTGAAITKNTSDDGAANCVSNAEVVHPEMEQTHAAAAAAAADEVSRSDAPQRRPLPMVTSLDCMIGVEHIEVAPDTTSAAVVGLRKSEDGDALSAVAVPIRRGPRIRLHRAPASRVTAATQSSAAAVADVPPPHGQTGSGAGDLGEGADHATALPHRTRRHHRHSDHASDVSSSSSSSVSLAVVGEDGEGELSLSENEESDIDEDYEDDAGESGSADADNAVHINEPREQKKEGQEGGPRANVQGQGISRRGRPAQLYAATAAASTTTTVDFMTSRSGGLLRAAPVAPRTGTSAVAPVSDGNPHVPQLKSRSGKDVADDGEAAVVPSASTQRLSALHPDALSGHANNSNPLLAGYTLTRPFTLAELPPAAAQGVLSLPYYAKAHELNRLAGLRGRTCYQDPYTHCLILSSYFLERLPHCYGEYCRHCPHGEVCQRRQLRPRHHHRHRHHHHRHHPWRIVKATAQTRENEWAARGGIRVDSMDNRNSGSNSNSSSSSRSDTSLEDDDDDVDDPETIRFFEQLDAADGSGATATVTATGVGRQPLLSAPKAVTGAVDSNVDWIALRPLSSYTTPSSSAASSSSSASASSFSDEEGDQDEQHRHHLLRAAALYSFEAIFSGNTAGVVVEANSLRDLLCWGVDGGGTAVGSADPGAAMSSHKYNNGGNGVVELPTPATDTVLARAVERRVHDADAVVAAGEALLRRHEASLEHLSYLDYSAL</sequence>
<dbReference type="VEuPathDB" id="TriTrypDB:LpyrH10_20_0850"/>
<feature type="region of interest" description="Disordered" evidence="1">
    <location>
        <begin position="95"/>
        <end position="128"/>
    </location>
</feature>
<feature type="compositionally biased region" description="Basic residues" evidence="1">
    <location>
        <begin position="580"/>
        <end position="589"/>
    </location>
</feature>
<dbReference type="RefSeq" id="XP_015654877.1">
    <property type="nucleotide sequence ID" value="XM_015806513.1"/>
</dbReference>
<organism evidence="2 3">
    <name type="scientific">Leptomonas pyrrhocoris</name>
    <name type="common">Firebug parasite</name>
    <dbReference type="NCBI Taxonomy" id="157538"/>
    <lineage>
        <taxon>Eukaryota</taxon>
        <taxon>Discoba</taxon>
        <taxon>Euglenozoa</taxon>
        <taxon>Kinetoplastea</taxon>
        <taxon>Metakinetoplastina</taxon>
        <taxon>Trypanosomatida</taxon>
        <taxon>Trypanosomatidae</taxon>
        <taxon>Leishmaniinae</taxon>
        <taxon>Leptomonas</taxon>
    </lineage>
</organism>
<feature type="region of interest" description="Disordered" evidence="1">
    <location>
        <begin position="63"/>
        <end position="83"/>
    </location>
</feature>
<dbReference type="GeneID" id="26908047"/>
<feature type="compositionally biased region" description="Acidic residues" evidence="1">
    <location>
        <begin position="925"/>
        <end position="935"/>
    </location>
</feature>
<feature type="compositionally biased region" description="Basic and acidic residues" evidence="1">
    <location>
        <begin position="649"/>
        <end position="659"/>
    </location>
</feature>
<accession>A0A0N0DSR0</accession>
<comment type="caution">
    <text evidence="2">The sequence shown here is derived from an EMBL/GenBank/DDBJ whole genome shotgun (WGS) entry which is preliminary data.</text>
</comment>
<reference evidence="2 3" key="1">
    <citation type="submission" date="2015-07" db="EMBL/GenBank/DDBJ databases">
        <title>High-quality genome of monoxenous trypanosomatid Leptomonas pyrrhocoris.</title>
        <authorList>
            <person name="Flegontov P."/>
            <person name="Butenko A."/>
            <person name="Firsov S."/>
            <person name="Vlcek C."/>
            <person name="Logacheva M.D."/>
            <person name="Field M."/>
            <person name="Filatov D."/>
            <person name="Flegontova O."/>
            <person name="Gerasimov E."/>
            <person name="Jackson A.P."/>
            <person name="Kelly S."/>
            <person name="Opperdoes F."/>
            <person name="O'Reilly A."/>
            <person name="Votypka J."/>
            <person name="Yurchenko V."/>
            <person name="Lukes J."/>
        </authorList>
    </citation>
    <scope>NUCLEOTIDE SEQUENCE [LARGE SCALE GENOMIC DNA]</scope>
    <source>
        <strain evidence="2">H10</strain>
    </source>
</reference>
<feature type="compositionally biased region" description="Low complexity" evidence="1">
    <location>
        <begin position="537"/>
        <end position="553"/>
    </location>
</feature>
<feature type="compositionally biased region" description="Acidic residues" evidence="1">
    <location>
        <begin position="610"/>
        <end position="635"/>
    </location>
</feature>
<feature type="region of interest" description="Disordered" evidence="1">
    <location>
        <begin position="715"/>
        <end position="753"/>
    </location>
</feature>
<gene>
    <name evidence="2" type="ORF">ABB37_07762</name>
</gene>
<dbReference type="EMBL" id="LGTL01000020">
    <property type="protein sequence ID" value="KPA76438.1"/>
    <property type="molecule type" value="Genomic_DNA"/>
</dbReference>
<feature type="compositionally biased region" description="Basic and acidic residues" evidence="1">
    <location>
        <begin position="385"/>
        <end position="399"/>
    </location>
</feature>
<keyword evidence="3" id="KW-1185">Reference proteome</keyword>
<dbReference type="OMA" id="CHHQRER"/>
<feature type="compositionally biased region" description="Low complexity" evidence="1">
    <location>
        <begin position="105"/>
        <end position="115"/>
    </location>
</feature>
<dbReference type="Proteomes" id="UP000037923">
    <property type="component" value="Unassembled WGS sequence"/>
</dbReference>
<feature type="compositionally biased region" description="Low complexity" evidence="1">
    <location>
        <begin position="997"/>
        <end position="1011"/>
    </location>
</feature>
<dbReference type="OrthoDB" id="10624782at2759"/>
<feature type="region of interest" description="Disordered" evidence="1">
    <location>
        <begin position="993"/>
        <end position="1023"/>
    </location>
</feature>
<feature type="region of interest" description="Disordered" evidence="1">
    <location>
        <begin position="363"/>
        <end position="399"/>
    </location>
</feature>
<feature type="compositionally biased region" description="Low complexity" evidence="1">
    <location>
        <begin position="907"/>
        <end position="923"/>
    </location>
</feature>
<feature type="region of interest" description="Disordered" evidence="1">
    <location>
        <begin position="897"/>
        <end position="935"/>
    </location>
</feature>
<dbReference type="AlphaFoldDB" id="A0A0N0DSR0"/>
<evidence type="ECO:0000313" key="3">
    <source>
        <dbReference type="Proteomes" id="UP000037923"/>
    </source>
</evidence>
<feature type="compositionally biased region" description="Low complexity" evidence="1">
    <location>
        <begin position="594"/>
        <end position="609"/>
    </location>
</feature>
<feature type="compositionally biased region" description="Polar residues" evidence="1">
    <location>
        <begin position="116"/>
        <end position="128"/>
    </location>
</feature>
<name>A0A0N0DSR0_LEPPY</name>
<feature type="compositionally biased region" description="Low complexity" evidence="1">
    <location>
        <begin position="636"/>
        <end position="645"/>
    </location>
</feature>
<evidence type="ECO:0000313" key="2">
    <source>
        <dbReference type="EMBL" id="KPA76438.1"/>
    </source>
</evidence>
<feature type="region of interest" description="Disordered" evidence="1">
    <location>
        <begin position="532"/>
        <end position="676"/>
    </location>
</feature>
<evidence type="ECO:0000256" key="1">
    <source>
        <dbReference type="SAM" id="MobiDB-lite"/>
    </source>
</evidence>
<protein>
    <submittedName>
        <fullName evidence="2">Uncharacterized protein</fullName>
    </submittedName>
</protein>